<evidence type="ECO:0000313" key="2">
    <source>
        <dbReference type="EMBL" id="AJF08304.1"/>
    </source>
</evidence>
<proteinExistence type="predicted"/>
<dbReference type="RefSeq" id="WP_040202972.1">
    <property type="nucleotide sequence ID" value="NZ_CP010312.1"/>
</dbReference>
<dbReference type="AlphaFoldDB" id="A0A0B5FUI2"/>
<dbReference type="EMBL" id="CP010312">
    <property type="protein sequence ID" value="AJF08304.1"/>
    <property type="molecule type" value="Genomic_DNA"/>
</dbReference>
<keyword evidence="3" id="KW-1185">Reference proteome</keyword>
<keyword evidence="2" id="KW-0614">Plasmid</keyword>
<name>A0A0B5FUI2_9BACT</name>
<evidence type="ECO:0000256" key="1">
    <source>
        <dbReference type="SAM" id="MobiDB-lite"/>
    </source>
</evidence>
<geneLocation type="plasmid" evidence="2 3">
    <name>pGSUB1</name>
</geneLocation>
<organism evidence="2 3">
    <name type="scientific">Geoalkalibacter subterraneus</name>
    <dbReference type="NCBI Taxonomy" id="483547"/>
    <lineage>
        <taxon>Bacteria</taxon>
        <taxon>Pseudomonadati</taxon>
        <taxon>Thermodesulfobacteriota</taxon>
        <taxon>Desulfuromonadia</taxon>
        <taxon>Desulfuromonadales</taxon>
        <taxon>Geoalkalibacteraceae</taxon>
        <taxon>Geoalkalibacter</taxon>
    </lineage>
</organism>
<feature type="compositionally biased region" description="Basic and acidic residues" evidence="1">
    <location>
        <begin position="39"/>
        <end position="51"/>
    </location>
</feature>
<sequence>MVRLPKVFSALLVISHDGIAKRGADLDEMKKANAASPWDKPRYDKEKMSDQEGMVHEAALTVLQASHSLEKLYEACTYALEHCNDLDVQEKIREALLSCEPASSQPGDHLC</sequence>
<accession>A0A0B5FUI2</accession>
<protein>
    <submittedName>
        <fullName evidence="2">Uncharacterized protein</fullName>
    </submittedName>
</protein>
<dbReference type="Proteomes" id="UP000035036">
    <property type="component" value="Plasmid pGSUB1"/>
</dbReference>
<feature type="region of interest" description="Disordered" evidence="1">
    <location>
        <begin position="31"/>
        <end position="51"/>
    </location>
</feature>
<evidence type="ECO:0000313" key="3">
    <source>
        <dbReference type="Proteomes" id="UP000035036"/>
    </source>
</evidence>
<gene>
    <name evidence="2" type="ORF">GSUB_17685</name>
</gene>
<dbReference type="KEGG" id="gsb:GSUB_17685"/>
<dbReference type="HOGENOM" id="CLU_2154762_0_0_7"/>
<reference evidence="2 3" key="1">
    <citation type="journal article" date="2015" name="Genome Announc.">
        <title>Genomes of Geoalkalibacter ferrihydriticus Z-0531T and Geoalkalibacter subterraneus Red1T, Two Haloalkaliphilic Metal-Reducing Deltaproteobacteria.</title>
        <authorList>
            <person name="Badalamenti J.P."/>
            <person name="Krajmalnik-Brown R."/>
            <person name="Torres C.I."/>
            <person name="Bond D.R."/>
        </authorList>
    </citation>
    <scope>NUCLEOTIDE SEQUENCE [LARGE SCALE GENOMIC DNA]</scope>
    <source>
        <strain evidence="2 3">Red1</strain>
        <plasmid evidence="3">Plasmid pGSUB1</plasmid>
    </source>
</reference>